<comment type="caution">
    <text evidence="4">The sequence shown here is derived from an EMBL/GenBank/DDBJ whole genome shotgun (WGS) entry which is preliminary data.</text>
</comment>
<reference evidence="4" key="1">
    <citation type="submission" date="2020-08" db="EMBL/GenBank/DDBJ databases">
        <title>Genome public.</title>
        <authorList>
            <person name="Liu C."/>
            <person name="Sun Q."/>
        </authorList>
    </citation>
    <scope>NUCLEOTIDE SEQUENCE</scope>
    <source>
        <strain evidence="4">NSJ-63</strain>
    </source>
</reference>
<evidence type="ECO:0000313" key="4">
    <source>
        <dbReference type="EMBL" id="MBC8537621.1"/>
    </source>
</evidence>
<dbReference type="Gene3D" id="3.40.50.300">
    <property type="entry name" value="P-loop containing nucleotide triphosphate hydrolases"/>
    <property type="match status" value="1"/>
</dbReference>
<evidence type="ECO:0000259" key="3">
    <source>
        <dbReference type="Pfam" id="PF19568"/>
    </source>
</evidence>
<gene>
    <name evidence="4" type="ORF">H8693_01590</name>
</gene>
<dbReference type="AlphaFoldDB" id="A0A926HWF0"/>
<protein>
    <submittedName>
        <fullName evidence="4">Stage III sporulation protein AA</fullName>
    </submittedName>
</protein>
<name>A0A926HWF0_9FIRM</name>
<dbReference type="SUPFAM" id="SSF52540">
    <property type="entry name" value="P-loop containing nucleoside triphosphate hydrolases"/>
    <property type="match status" value="1"/>
</dbReference>
<proteinExistence type="predicted"/>
<sequence length="301" mass="33560">MTEEIFRYFPSSLRKELEAETSFPMAEELRLRAGKRAMFYAEGEEHILRMRPDKQEIADILLALSQHSLHSFSDELRQGFFTMEGGIRIGVAGKAVSERGSIRLIRSFSSMNIRFPREKVGVQKNLAPHIRHEGNILNTLIISAPQHGKTTLLRDIVRAVSDGEDGYRAKKCTVVDERSEIAGNGAFSLGERTDVLTSCPKSEGLVMALRSLSPEVLATDEIGNSQDLLAIQEAVNSGAVVLATAHGACLEELERRLFFRELLATGIMERIVFLSARLGRGTVEKIYDGEKNVLWDEPFLL</sequence>
<feature type="domain" description="Stage III sporulation protein AA AAA+ ATPase" evidence="3">
    <location>
        <begin position="3"/>
        <end position="290"/>
    </location>
</feature>
<evidence type="ECO:0000313" key="5">
    <source>
        <dbReference type="Proteomes" id="UP000617951"/>
    </source>
</evidence>
<evidence type="ECO:0000256" key="2">
    <source>
        <dbReference type="ARBA" id="ARBA00022840"/>
    </source>
</evidence>
<dbReference type="GO" id="GO:0005524">
    <property type="term" value="F:ATP binding"/>
    <property type="evidence" value="ECO:0007669"/>
    <property type="project" value="UniProtKB-KW"/>
</dbReference>
<dbReference type="InterPro" id="IPR027417">
    <property type="entry name" value="P-loop_NTPase"/>
</dbReference>
<dbReference type="Proteomes" id="UP000617951">
    <property type="component" value="Unassembled WGS sequence"/>
</dbReference>
<organism evidence="4 5">
    <name type="scientific">Guopingia tenuis</name>
    <dbReference type="NCBI Taxonomy" id="2763656"/>
    <lineage>
        <taxon>Bacteria</taxon>
        <taxon>Bacillati</taxon>
        <taxon>Bacillota</taxon>
        <taxon>Clostridia</taxon>
        <taxon>Christensenellales</taxon>
        <taxon>Christensenellaceae</taxon>
        <taxon>Guopingia</taxon>
    </lineage>
</organism>
<dbReference type="PANTHER" id="PTHR20953:SF3">
    <property type="entry name" value="P-LOOP CONTAINING NUCLEOSIDE TRIPHOSPHATE HYDROLASES SUPERFAMILY PROTEIN"/>
    <property type="match status" value="1"/>
</dbReference>
<keyword evidence="2" id="KW-0067">ATP-binding</keyword>
<evidence type="ECO:0000256" key="1">
    <source>
        <dbReference type="ARBA" id="ARBA00022741"/>
    </source>
</evidence>
<dbReference type="PANTHER" id="PTHR20953">
    <property type="entry name" value="KINASE-RELATED"/>
    <property type="match status" value="1"/>
</dbReference>
<accession>A0A926HWF0</accession>
<dbReference type="InterPro" id="IPR045735">
    <property type="entry name" value="Spore_III_AA_AAA+_ATPase"/>
</dbReference>
<keyword evidence="5" id="KW-1185">Reference proteome</keyword>
<keyword evidence="1" id="KW-0547">Nucleotide-binding</keyword>
<dbReference type="RefSeq" id="WP_249279516.1">
    <property type="nucleotide sequence ID" value="NZ_JACRSS010000001.1"/>
</dbReference>
<dbReference type="EMBL" id="JACRSS010000001">
    <property type="protein sequence ID" value="MBC8537621.1"/>
    <property type="molecule type" value="Genomic_DNA"/>
</dbReference>
<dbReference type="Pfam" id="PF19568">
    <property type="entry name" value="Spore_III_AA"/>
    <property type="match status" value="1"/>
</dbReference>